<dbReference type="RefSeq" id="WP_268786210.1">
    <property type="nucleotide sequence ID" value="NZ_JAPQYE010000005.1"/>
</dbReference>
<name>A0ABT4HFG3_MYCIR</name>
<evidence type="ECO:0000313" key="2">
    <source>
        <dbReference type="Proteomes" id="UP001084650"/>
    </source>
</evidence>
<dbReference type="Proteomes" id="UP001084650">
    <property type="component" value="Unassembled WGS sequence"/>
</dbReference>
<gene>
    <name evidence="1" type="ORF">OY187_12855</name>
</gene>
<proteinExistence type="predicted"/>
<comment type="caution">
    <text evidence="1">The sequence shown here is derived from an EMBL/GenBank/DDBJ whole genome shotgun (WGS) entry which is preliminary data.</text>
</comment>
<keyword evidence="2" id="KW-1185">Reference proteome</keyword>
<organism evidence="1 2">
    <name type="scientific">Mycolicibacterium iranicum</name>
    <name type="common">Mycobacterium iranicum</name>
    <dbReference type="NCBI Taxonomy" id="912594"/>
    <lineage>
        <taxon>Bacteria</taxon>
        <taxon>Bacillati</taxon>
        <taxon>Actinomycetota</taxon>
        <taxon>Actinomycetes</taxon>
        <taxon>Mycobacteriales</taxon>
        <taxon>Mycobacteriaceae</taxon>
        <taxon>Mycolicibacterium</taxon>
    </lineage>
</organism>
<dbReference type="EMBL" id="JAPQYE010000005">
    <property type="protein sequence ID" value="MCZ0728938.1"/>
    <property type="molecule type" value="Genomic_DNA"/>
</dbReference>
<evidence type="ECO:0000313" key="1">
    <source>
        <dbReference type="EMBL" id="MCZ0728938.1"/>
    </source>
</evidence>
<reference evidence="1" key="1">
    <citation type="submission" date="2022-12" db="EMBL/GenBank/DDBJ databases">
        <title>Whole genome sequence of Mycolicibacterium iranicum strain SBH312.</title>
        <authorList>
            <person name="Jani J."/>
            <person name="Arifin Mustapha Z."/>
            <person name="Ahmed K."/>
            <person name="Kai Ling C."/>
        </authorList>
    </citation>
    <scope>NUCLEOTIDE SEQUENCE</scope>
    <source>
        <strain evidence="1">SBH312</strain>
    </source>
</reference>
<protein>
    <submittedName>
        <fullName evidence="1">Uncharacterized protein</fullName>
    </submittedName>
</protein>
<accession>A0ABT4HFG3</accession>
<sequence>MTAAAEDDNLVYSPTPLLPEIFLDLDLMLLTAVDDDAHRSAIVAGTREVISRFEHLADPRVFCASAKFVVAEVSAAIQRLNEVDEKRIAQWLTTEVLELLVSQQELHERCIHDLRVAGDVDICHILEIASSIEAAAAYVRDRCFAPLPECCGNGWDYNVKLAVLAAMSAELRRNPIRKQLDGAGGAAGSAEFNPYVRAMFELELVTHRRLYRILYSLAEHVGVDLRGDELFQAPEVVEGQQL</sequence>